<reference evidence="2 3" key="1">
    <citation type="submission" date="2019-02" db="EMBL/GenBank/DDBJ databases">
        <title>Draft genome sequences of novel Actinobacteria.</title>
        <authorList>
            <person name="Sahin N."/>
            <person name="Ay H."/>
            <person name="Saygin H."/>
        </authorList>
    </citation>
    <scope>NUCLEOTIDE SEQUENCE [LARGE SCALE GENOMIC DNA]</scope>
    <source>
        <strain evidence="2 3">KC201</strain>
    </source>
</reference>
<keyword evidence="3" id="KW-1185">Reference proteome</keyword>
<dbReference type="PANTHER" id="PTHR35984">
    <property type="entry name" value="PERIPLASMIC SERINE PROTEASE"/>
    <property type="match status" value="1"/>
</dbReference>
<gene>
    <name evidence="2" type="ORF">E1267_03995</name>
</gene>
<comment type="caution">
    <text evidence="2">The sequence shown here is derived from an EMBL/GenBank/DDBJ whole genome shotgun (WGS) entry which is preliminary data.</text>
</comment>
<dbReference type="Proteomes" id="UP000295157">
    <property type="component" value="Unassembled WGS sequence"/>
</dbReference>
<name>A0A4R4NMW9_9ACTN</name>
<proteinExistence type="predicted"/>
<evidence type="ECO:0000313" key="3">
    <source>
        <dbReference type="Proteomes" id="UP000295157"/>
    </source>
</evidence>
<dbReference type="OrthoDB" id="6399343at2"/>
<dbReference type="GO" id="GO:0016020">
    <property type="term" value="C:membrane"/>
    <property type="evidence" value="ECO:0007669"/>
    <property type="project" value="InterPro"/>
</dbReference>
<protein>
    <recommendedName>
        <fullName evidence="4">Serine dehydrogenase proteinase</fullName>
    </recommendedName>
</protein>
<accession>A0A4R4NMW9</accession>
<dbReference type="Pfam" id="PF01972">
    <property type="entry name" value="SDH_protease"/>
    <property type="match status" value="1"/>
</dbReference>
<evidence type="ECO:0008006" key="4">
    <source>
        <dbReference type="Google" id="ProtNLM"/>
    </source>
</evidence>
<sequence>MPGVRAQLRPDLRRARPRPDSGRPPRLPGEQSHRPIPLHRGACAGAAHDRCAGRLPGQRGTAVVSGHVVADVLAELESVRGGRAIALLADRLDATHAYALYECLRGRARTERIDLVLFTSGGDVDATRRIALLLREHADRLTVLVPDHAESAGTLLCLAADELVLGPMAQLGPIDPHVSSAGEQAAGPGRISAEDIRLLPRMAGEWFGLDQKADQLHIFSAVSQRLFPTTLSTFYRADRNIRRAARELIALQRPGLGEEGRIRVVDELVSGYDSHGHAITRTEIARLGLRVTMPSPREEELMWRCAEPLREWHTRSDENGGLLGMVADAEGFRARRFFTAPTPDQPPRPYWEFDHPEGERTC</sequence>
<evidence type="ECO:0000256" key="1">
    <source>
        <dbReference type="SAM" id="MobiDB-lite"/>
    </source>
</evidence>
<feature type="region of interest" description="Disordered" evidence="1">
    <location>
        <begin position="1"/>
        <end position="38"/>
    </location>
</feature>
<dbReference type="Gene3D" id="3.90.226.10">
    <property type="entry name" value="2-enoyl-CoA Hydratase, Chain A, domain 1"/>
    <property type="match status" value="1"/>
</dbReference>
<evidence type="ECO:0000313" key="2">
    <source>
        <dbReference type="EMBL" id="TDC10539.1"/>
    </source>
</evidence>
<feature type="compositionally biased region" description="Basic and acidic residues" evidence="1">
    <location>
        <begin position="8"/>
        <end position="23"/>
    </location>
</feature>
<organism evidence="2 3">
    <name type="scientific">Nonomuraea longispora</name>
    <dbReference type="NCBI Taxonomy" id="1848320"/>
    <lineage>
        <taxon>Bacteria</taxon>
        <taxon>Bacillati</taxon>
        <taxon>Actinomycetota</taxon>
        <taxon>Actinomycetes</taxon>
        <taxon>Streptosporangiales</taxon>
        <taxon>Streptosporangiaceae</taxon>
        <taxon>Nonomuraea</taxon>
    </lineage>
</organism>
<dbReference type="PANTHER" id="PTHR35984:SF1">
    <property type="entry name" value="PERIPLASMIC SERINE PROTEASE"/>
    <property type="match status" value="1"/>
</dbReference>
<dbReference type="SUPFAM" id="SSF52096">
    <property type="entry name" value="ClpP/crotonase"/>
    <property type="match status" value="1"/>
</dbReference>
<dbReference type="InterPro" id="IPR002825">
    <property type="entry name" value="Pept_S49_ser-pept_pro"/>
</dbReference>
<dbReference type="EMBL" id="SMJZ01000008">
    <property type="protein sequence ID" value="TDC10539.1"/>
    <property type="molecule type" value="Genomic_DNA"/>
</dbReference>
<dbReference type="AlphaFoldDB" id="A0A4R4NMW9"/>
<dbReference type="InterPro" id="IPR029045">
    <property type="entry name" value="ClpP/crotonase-like_dom_sf"/>
</dbReference>